<evidence type="ECO:0000313" key="2">
    <source>
        <dbReference type="Proteomes" id="UP000681027"/>
    </source>
</evidence>
<name>A0ABS5NNX9_9BACI</name>
<organism evidence="1 2">
    <name type="scientific">Cytobacillus citreus</name>
    <dbReference type="NCBI Taxonomy" id="2833586"/>
    <lineage>
        <taxon>Bacteria</taxon>
        <taxon>Bacillati</taxon>
        <taxon>Bacillota</taxon>
        <taxon>Bacilli</taxon>
        <taxon>Bacillales</taxon>
        <taxon>Bacillaceae</taxon>
        <taxon>Cytobacillus</taxon>
    </lineage>
</organism>
<proteinExistence type="predicted"/>
<accession>A0ABS5NNX9</accession>
<protein>
    <submittedName>
        <fullName evidence="1">Uncharacterized protein</fullName>
    </submittedName>
</protein>
<comment type="caution">
    <text evidence="1">The sequence shown here is derived from an EMBL/GenBank/DDBJ whole genome shotgun (WGS) entry which is preliminary data.</text>
</comment>
<dbReference type="Proteomes" id="UP000681027">
    <property type="component" value="Unassembled WGS sequence"/>
</dbReference>
<sequence>MFQHYDGRVKNWEHIMNLLHQSLSAEEIVCSMSSELYHIPQTKNLKGLDEMHSHLVPASYHRVSAAGSSRRLINSEQQQTIIATLIACILNAEARDKKVRAGLNIMEENASPDYKPFIKVIIQWQGQSEAYLKQAKEALRSMGVSFPA</sequence>
<dbReference type="RefSeq" id="WP_213100937.1">
    <property type="nucleotide sequence ID" value="NZ_JAGYPM010000001.1"/>
</dbReference>
<keyword evidence="2" id="KW-1185">Reference proteome</keyword>
<reference evidence="1 2" key="1">
    <citation type="submission" date="2021-05" db="EMBL/GenBank/DDBJ databases">
        <title>Novel Bacillus species.</title>
        <authorList>
            <person name="Liu G."/>
        </authorList>
    </citation>
    <scope>NUCLEOTIDE SEQUENCE [LARGE SCALE GENOMIC DNA]</scope>
    <source>
        <strain evidence="1 2">FJAT-49705</strain>
    </source>
</reference>
<gene>
    <name evidence="1" type="ORF">KHA94_04680</name>
</gene>
<evidence type="ECO:0000313" key="1">
    <source>
        <dbReference type="EMBL" id="MBS4189508.1"/>
    </source>
</evidence>
<dbReference type="EMBL" id="JAGYPM010000001">
    <property type="protein sequence ID" value="MBS4189508.1"/>
    <property type="molecule type" value="Genomic_DNA"/>
</dbReference>